<keyword evidence="2" id="KW-1185">Reference proteome</keyword>
<reference evidence="1 2" key="1">
    <citation type="submission" date="2018-06" db="EMBL/GenBank/DDBJ databases">
        <title>Genomic Encyclopedia of Archaeal and Bacterial Type Strains, Phase II (KMG-II): from individual species to whole genera.</title>
        <authorList>
            <person name="Goeker M."/>
        </authorList>
    </citation>
    <scope>NUCLEOTIDE SEQUENCE [LARGE SCALE GENOMIC DNA]</scope>
    <source>
        <strain evidence="1 2">KACC 16626</strain>
    </source>
</reference>
<gene>
    <name evidence="1" type="ORF">BJ095_1434</name>
</gene>
<dbReference type="EMBL" id="QJTJ01000043">
    <property type="protein sequence ID" value="PYF02327.1"/>
    <property type="molecule type" value="Genomic_DNA"/>
</dbReference>
<accession>A0A318TES4</accession>
<dbReference type="AlphaFoldDB" id="A0A318TES4"/>
<proteinExistence type="predicted"/>
<dbReference type="Proteomes" id="UP000247416">
    <property type="component" value="Unassembled WGS sequence"/>
</dbReference>
<organism evidence="1 2">
    <name type="scientific">Ureibacillus chungkukjangi</name>
    <dbReference type="NCBI Taxonomy" id="1202712"/>
    <lineage>
        <taxon>Bacteria</taxon>
        <taxon>Bacillati</taxon>
        <taxon>Bacillota</taxon>
        <taxon>Bacilli</taxon>
        <taxon>Bacillales</taxon>
        <taxon>Caryophanaceae</taxon>
        <taxon>Ureibacillus</taxon>
    </lineage>
</organism>
<sequence>MELTYYALVTEDGSYIYEKILENGLIECCNYREPTNASLYYTFNDAKQGYEMIMGLAPSSYKYLFYYQKPIGIQKILVSLGETTILSAGDV</sequence>
<protein>
    <submittedName>
        <fullName evidence="1">Uncharacterized protein</fullName>
    </submittedName>
</protein>
<evidence type="ECO:0000313" key="1">
    <source>
        <dbReference type="EMBL" id="PYF02327.1"/>
    </source>
</evidence>
<comment type="caution">
    <text evidence="1">The sequence shown here is derived from an EMBL/GenBank/DDBJ whole genome shotgun (WGS) entry which is preliminary data.</text>
</comment>
<name>A0A318TES4_9BACL</name>
<dbReference type="RefSeq" id="WP_107937455.1">
    <property type="nucleotide sequence ID" value="NZ_PYWJ01000043.1"/>
</dbReference>
<evidence type="ECO:0000313" key="2">
    <source>
        <dbReference type="Proteomes" id="UP000247416"/>
    </source>
</evidence>